<feature type="transmembrane region" description="Helical" evidence="1">
    <location>
        <begin position="193"/>
        <end position="219"/>
    </location>
</feature>
<keyword evidence="1" id="KW-0812">Transmembrane</keyword>
<evidence type="ECO:0000313" key="3">
    <source>
        <dbReference type="Proteomes" id="UP000552644"/>
    </source>
</evidence>
<dbReference type="EMBL" id="JACHJP010000004">
    <property type="protein sequence ID" value="MBB4917116.1"/>
    <property type="molecule type" value="Genomic_DNA"/>
</dbReference>
<dbReference type="RefSeq" id="WP_184717110.1">
    <property type="nucleotide sequence ID" value="NZ_JACHJP010000004.1"/>
</dbReference>
<organism evidence="2 3">
    <name type="scientific">Streptosporangium saharense</name>
    <dbReference type="NCBI Taxonomy" id="1706840"/>
    <lineage>
        <taxon>Bacteria</taxon>
        <taxon>Bacillati</taxon>
        <taxon>Actinomycetota</taxon>
        <taxon>Actinomycetes</taxon>
        <taxon>Streptosporangiales</taxon>
        <taxon>Streptosporangiaceae</taxon>
        <taxon>Streptosporangium</taxon>
    </lineage>
</organism>
<keyword evidence="3" id="KW-1185">Reference proteome</keyword>
<feature type="transmembrane region" description="Helical" evidence="1">
    <location>
        <begin position="123"/>
        <end position="144"/>
    </location>
</feature>
<accession>A0A7W7VNP9</accession>
<evidence type="ECO:0000313" key="2">
    <source>
        <dbReference type="EMBL" id="MBB4917116.1"/>
    </source>
</evidence>
<sequence length="224" mass="24961">MLLLILLFGGLLVVTAMAPTPRTLPDFQSALKAGRVSVVVYRMSQPDAIYPVTPRGKPGEVRGLTWAEGPLVWHRIIPGPIRDGKDVYTFARLSADTAPSGVRVTEEVQRQPSWWYATWPFEIPSLLGMWWIGAAWVLTLLIMLGSTPWLANRWAWFWLFGVGQLGAIAFLILEPRPLWYRYDRRPRQRARIWGGLGCLMSVATSLVAGGIALALGALLSRVLP</sequence>
<feature type="transmembrane region" description="Helical" evidence="1">
    <location>
        <begin position="156"/>
        <end position="173"/>
    </location>
</feature>
<dbReference type="AlphaFoldDB" id="A0A7W7VNP9"/>
<dbReference type="Proteomes" id="UP000552644">
    <property type="component" value="Unassembled WGS sequence"/>
</dbReference>
<keyword evidence="1" id="KW-1133">Transmembrane helix</keyword>
<reference evidence="2 3" key="1">
    <citation type="submission" date="2020-08" db="EMBL/GenBank/DDBJ databases">
        <title>Genomic Encyclopedia of Type Strains, Phase III (KMG-III): the genomes of soil and plant-associated and newly described type strains.</title>
        <authorList>
            <person name="Whitman W."/>
        </authorList>
    </citation>
    <scope>NUCLEOTIDE SEQUENCE [LARGE SCALE GENOMIC DNA]</scope>
    <source>
        <strain evidence="2 3">CECT 8840</strain>
    </source>
</reference>
<name>A0A7W7VNP9_9ACTN</name>
<comment type="caution">
    <text evidence="2">The sequence shown here is derived from an EMBL/GenBank/DDBJ whole genome shotgun (WGS) entry which is preliminary data.</text>
</comment>
<proteinExistence type="predicted"/>
<keyword evidence="1" id="KW-0472">Membrane</keyword>
<protein>
    <submittedName>
        <fullName evidence="2">Uncharacterized protein</fullName>
    </submittedName>
</protein>
<gene>
    <name evidence="2" type="ORF">FHS44_004224</name>
</gene>
<evidence type="ECO:0000256" key="1">
    <source>
        <dbReference type="SAM" id="Phobius"/>
    </source>
</evidence>